<gene>
    <name evidence="1" type="ORF">Ljor_0799</name>
</gene>
<keyword evidence="2" id="KW-1185">Reference proteome</keyword>
<dbReference type="Pfam" id="PF11004">
    <property type="entry name" value="Kdo_hydroxy"/>
    <property type="match status" value="1"/>
</dbReference>
<reference evidence="1 2" key="1">
    <citation type="submission" date="2015-11" db="EMBL/GenBank/DDBJ databases">
        <title>Genomic analysis of 38 Legionella species identifies large and diverse effector repertoires.</title>
        <authorList>
            <person name="Burstein D."/>
            <person name="Amaro F."/>
            <person name="Zusman T."/>
            <person name="Lifshitz Z."/>
            <person name="Cohen O."/>
            <person name="Gilbert J.A."/>
            <person name="Pupko T."/>
            <person name="Shuman H.A."/>
            <person name="Segal G."/>
        </authorList>
    </citation>
    <scope>NUCLEOTIDE SEQUENCE [LARGE SCALE GENOMIC DNA]</scope>
    <source>
        <strain evidence="1 2">BL-540</strain>
    </source>
</reference>
<dbReference type="PATRIC" id="fig|456.5.peg.851"/>
<evidence type="ECO:0008006" key="3">
    <source>
        <dbReference type="Google" id="ProtNLM"/>
    </source>
</evidence>
<dbReference type="OrthoDB" id="21302at2"/>
<sequence length="295" mass="34059">MDPLHILDIDHLGALTANDKQRALTALEEGKVLYFPSYPFQFEDEEHHALLTDKILDGKHKNLSFDYKSQRLGGMNQQLDPGFINKLRHFMQGYAEYARELLETAFPEYGQNLIWGRTSYRPAQISGRASSKRKDDTRLHVDSFPATPVNGNRILRVFANVNPYGEPRVWHLGEPFNDVAERFASQIPKYNPVIAKLLHLIKATKTLRSAYDHYQLNLHDRMKLDDNYQQTVNKQRFDFPPQSTWIVFTDQVSHAALSGQFLLEQTFYLPVNGMKNPDLSPLKFWENKKTALAPV</sequence>
<protein>
    <recommendedName>
        <fullName evidence="3">3-deoxy-D-manno-oct-2-ulosonic acid (Kdo) hydroxylase</fullName>
    </recommendedName>
</protein>
<comment type="caution">
    <text evidence="1">The sequence shown here is derived from an EMBL/GenBank/DDBJ whole genome shotgun (WGS) entry which is preliminary data.</text>
</comment>
<dbReference type="Proteomes" id="UP000055035">
    <property type="component" value="Unassembled WGS sequence"/>
</dbReference>
<dbReference type="RefSeq" id="WP_058470343.1">
    <property type="nucleotide sequence ID" value="NZ_CAAAIC010000002.1"/>
</dbReference>
<dbReference type="AlphaFoldDB" id="A0A0W0V9E7"/>
<accession>A0A0W0V9E7</accession>
<dbReference type="EMBL" id="LNYJ01000011">
    <property type="protein sequence ID" value="KTD16493.1"/>
    <property type="molecule type" value="Genomic_DNA"/>
</dbReference>
<evidence type="ECO:0000313" key="1">
    <source>
        <dbReference type="EMBL" id="KTD16493.1"/>
    </source>
</evidence>
<name>A0A0W0V9E7_9GAMM</name>
<organism evidence="1 2">
    <name type="scientific">Legionella jordanis</name>
    <dbReference type="NCBI Taxonomy" id="456"/>
    <lineage>
        <taxon>Bacteria</taxon>
        <taxon>Pseudomonadati</taxon>
        <taxon>Pseudomonadota</taxon>
        <taxon>Gammaproteobacteria</taxon>
        <taxon>Legionellales</taxon>
        <taxon>Legionellaceae</taxon>
        <taxon>Legionella</taxon>
    </lineage>
</organism>
<evidence type="ECO:0000313" key="2">
    <source>
        <dbReference type="Proteomes" id="UP000055035"/>
    </source>
</evidence>
<dbReference type="STRING" id="456.Ljor_0799"/>
<dbReference type="InterPro" id="IPR021266">
    <property type="entry name" value="Kdo_hydroxlase"/>
</dbReference>
<proteinExistence type="predicted"/>